<evidence type="ECO:0000313" key="2">
    <source>
        <dbReference type="EMBL" id="KKS85372.1"/>
    </source>
</evidence>
<dbReference type="AlphaFoldDB" id="A0A0G1CIQ5"/>
<evidence type="ECO:0000259" key="1">
    <source>
        <dbReference type="Pfam" id="PF13649"/>
    </source>
</evidence>
<dbReference type="Proteomes" id="UP000034050">
    <property type="component" value="Unassembled WGS sequence"/>
</dbReference>
<organism evidence="2 3">
    <name type="scientific">Candidatus Gottesmanbacteria bacterium GW2011_GWB1_43_11</name>
    <dbReference type="NCBI Taxonomy" id="1618446"/>
    <lineage>
        <taxon>Bacteria</taxon>
        <taxon>Candidatus Gottesmaniibacteriota</taxon>
    </lineage>
</organism>
<dbReference type="EMBL" id="LCFD01000018">
    <property type="protein sequence ID" value="KKS85372.1"/>
    <property type="molecule type" value="Genomic_DNA"/>
</dbReference>
<dbReference type="Pfam" id="PF13649">
    <property type="entry name" value="Methyltransf_25"/>
    <property type="match status" value="1"/>
</dbReference>
<accession>A0A0G1CIQ5</accession>
<dbReference type="CDD" id="cd02440">
    <property type="entry name" value="AdoMet_MTases"/>
    <property type="match status" value="1"/>
</dbReference>
<dbReference type="PATRIC" id="fig|1618446.3.peg.1347"/>
<proteinExistence type="predicted"/>
<evidence type="ECO:0000313" key="3">
    <source>
        <dbReference type="Proteomes" id="UP000034050"/>
    </source>
</evidence>
<dbReference type="InterPro" id="IPR029063">
    <property type="entry name" value="SAM-dependent_MTases_sf"/>
</dbReference>
<dbReference type="STRING" id="1618446.UV61_C0018G0011"/>
<feature type="domain" description="Methyltransferase" evidence="1">
    <location>
        <begin position="57"/>
        <end position="112"/>
    </location>
</feature>
<dbReference type="SUPFAM" id="SSF53335">
    <property type="entry name" value="S-adenosyl-L-methionine-dependent methyltransferases"/>
    <property type="match status" value="1"/>
</dbReference>
<reference evidence="2 3" key="1">
    <citation type="journal article" date="2015" name="Nature">
        <title>rRNA introns, odd ribosomes, and small enigmatic genomes across a large radiation of phyla.</title>
        <authorList>
            <person name="Brown C.T."/>
            <person name="Hug L.A."/>
            <person name="Thomas B.C."/>
            <person name="Sharon I."/>
            <person name="Castelle C.J."/>
            <person name="Singh A."/>
            <person name="Wilkins M.J."/>
            <person name="Williams K.H."/>
            <person name="Banfield J.F."/>
        </authorList>
    </citation>
    <scope>NUCLEOTIDE SEQUENCE [LARGE SCALE GENOMIC DNA]</scope>
</reference>
<dbReference type="Gene3D" id="3.40.50.150">
    <property type="entry name" value="Vaccinia Virus protein VP39"/>
    <property type="match status" value="1"/>
</dbReference>
<protein>
    <submittedName>
        <fullName evidence="2">SAM-binding motif-containing protein</fullName>
    </submittedName>
</protein>
<name>A0A0G1CIQ5_9BACT</name>
<dbReference type="InterPro" id="IPR041698">
    <property type="entry name" value="Methyltransf_25"/>
</dbReference>
<gene>
    <name evidence="2" type="ORF">UV61_C0018G0011</name>
</gene>
<comment type="caution">
    <text evidence="2">The sequence shown here is derived from an EMBL/GenBank/DDBJ whole genome shotgun (WGS) entry which is preliminary data.</text>
</comment>
<sequence length="206" mass="24301">MNYQRLKTKVEEYYSQKLSKYGAKPQGVDWKDRRTQDLRFTILLELIKDAKKFSLNDLGCGYGALWKYLQIRHHRCQYIGYDISPVMIKAATSIFPWSKNCKFVCSDQLQLADYTVSSGLFNVKLDVPSDTWLDYILYNLKLMDRASRKGFAFNLLTSFSDPSRRRKDLYYADPGFFFKYCKTRFAKKVALLHGYDLYEFTILVKK</sequence>